<evidence type="ECO:0000313" key="3">
    <source>
        <dbReference type="EMBL" id="KIW87902.1"/>
    </source>
</evidence>
<gene>
    <name evidence="3" type="ORF">Z519_11486</name>
</gene>
<dbReference type="PANTHER" id="PTHR24185:SF1">
    <property type="entry name" value="CALCIUM-INDEPENDENT PHOSPHOLIPASE A2-GAMMA"/>
    <property type="match status" value="1"/>
</dbReference>
<dbReference type="HOGENOM" id="CLU_1189797_0_0_1"/>
<dbReference type="OrthoDB" id="1658288at2759"/>
<dbReference type="RefSeq" id="XP_016614571.1">
    <property type="nucleotide sequence ID" value="XM_016769198.1"/>
</dbReference>
<protein>
    <recommendedName>
        <fullName evidence="5">PNPLA domain-containing protein</fullName>
    </recommendedName>
</protein>
<dbReference type="PANTHER" id="PTHR24185">
    <property type="entry name" value="CALCIUM-INDEPENDENT PHOSPHOLIPASE A2-GAMMA"/>
    <property type="match status" value="1"/>
</dbReference>
<dbReference type="SUPFAM" id="SSF52151">
    <property type="entry name" value="FabD/lysophospholipase-like"/>
    <property type="match status" value="1"/>
</dbReference>
<name>A0A0D2FMH0_CLAB1</name>
<dbReference type="GO" id="GO:0019369">
    <property type="term" value="P:arachidonate metabolic process"/>
    <property type="evidence" value="ECO:0007669"/>
    <property type="project" value="TreeGrafter"/>
</dbReference>
<dbReference type="GO" id="GO:0047499">
    <property type="term" value="F:calcium-independent phospholipase A2 activity"/>
    <property type="evidence" value="ECO:0007669"/>
    <property type="project" value="TreeGrafter"/>
</dbReference>
<dbReference type="GO" id="GO:0016042">
    <property type="term" value="P:lipid catabolic process"/>
    <property type="evidence" value="ECO:0007669"/>
    <property type="project" value="UniProtKB-KW"/>
</dbReference>
<sequence length="233" mass="26167">MNHPRRLCTCDETSIDICTVRDAARATSAAPAFYKEAEITIRVSIRETSLNGGLGFNNPVFELYDEARSIFLGRHIDCLVSIYTGSSSLNSVPSPNLIQSKIPTNIIGALKKIAVHRGHDHDRMLQQFTDHPGAYFRFNIDIGLERIGLEEWKMLGDINSVTTEYLEGPAVRPLRLIQQDSDLPTDAPWNIFLTALQSPQIEGVYCIIDGLVECTDSSQDLLWRTMERELNTK</sequence>
<dbReference type="Proteomes" id="UP000053789">
    <property type="component" value="Unassembled WGS sequence"/>
</dbReference>
<organism evidence="3 4">
    <name type="scientific">Cladophialophora bantiana (strain ATCC 10958 / CBS 173.52 / CDC B-1940 / NIH 8579)</name>
    <name type="common">Xylohypha bantiana</name>
    <dbReference type="NCBI Taxonomy" id="1442370"/>
    <lineage>
        <taxon>Eukaryota</taxon>
        <taxon>Fungi</taxon>
        <taxon>Dikarya</taxon>
        <taxon>Ascomycota</taxon>
        <taxon>Pezizomycotina</taxon>
        <taxon>Eurotiomycetes</taxon>
        <taxon>Chaetothyriomycetidae</taxon>
        <taxon>Chaetothyriales</taxon>
        <taxon>Herpotrichiellaceae</taxon>
        <taxon>Cladophialophora</taxon>
    </lineage>
</organism>
<dbReference type="AlphaFoldDB" id="A0A0D2FMH0"/>
<evidence type="ECO:0000256" key="2">
    <source>
        <dbReference type="ARBA" id="ARBA00022963"/>
    </source>
</evidence>
<dbReference type="Gene3D" id="3.40.1090.10">
    <property type="entry name" value="Cytosolic phospholipase A2 catalytic domain"/>
    <property type="match status" value="1"/>
</dbReference>
<evidence type="ECO:0000313" key="4">
    <source>
        <dbReference type="Proteomes" id="UP000053789"/>
    </source>
</evidence>
<dbReference type="VEuPathDB" id="FungiDB:Z519_11486"/>
<dbReference type="GeneID" id="27704414"/>
<dbReference type="EMBL" id="KN847001">
    <property type="protein sequence ID" value="KIW87902.1"/>
    <property type="molecule type" value="Genomic_DNA"/>
</dbReference>
<keyword evidence="4" id="KW-1185">Reference proteome</keyword>
<keyword evidence="1" id="KW-0378">Hydrolase</keyword>
<keyword evidence="2" id="KW-0443">Lipid metabolism</keyword>
<reference evidence="3" key="1">
    <citation type="submission" date="2015-01" db="EMBL/GenBank/DDBJ databases">
        <title>The Genome Sequence of Cladophialophora bantiana CBS 173.52.</title>
        <authorList>
            <consortium name="The Broad Institute Genomics Platform"/>
            <person name="Cuomo C."/>
            <person name="de Hoog S."/>
            <person name="Gorbushina A."/>
            <person name="Stielow B."/>
            <person name="Teixiera M."/>
            <person name="Abouelleil A."/>
            <person name="Chapman S.B."/>
            <person name="Priest M."/>
            <person name="Young S.K."/>
            <person name="Wortman J."/>
            <person name="Nusbaum C."/>
            <person name="Birren B."/>
        </authorList>
    </citation>
    <scope>NUCLEOTIDE SEQUENCE [LARGE SCALE GENOMIC DNA]</scope>
    <source>
        <strain evidence="3">CBS 173.52</strain>
    </source>
</reference>
<dbReference type="InterPro" id="IPR016035">
    <property type="entry name" value="Acyl_Trfase/lysoPLipase"/>
</dbReference>
<evidence type="ECO:0008006" key="5">
    <source>
        <dbReference type="Google" id="ProtNLM"/>
    </source>
</evidence>
<proteinExistence type="predicted"/>
<evidence type="ECO:0000256" key="1">
    <source>
        <dbReference type="ARBA" id="ARBA00022801"/>
    </source>
</evidence>
<accession>A0A0D2FMH0</accession>
<dbReference type="GO" id="GO:0016020">
    <property type="term" value="C:membrane"/>
    <property type="evidence" value="ECO:0007669"/>
    <property type="project" value="TreeGrafter"/>
</dbReference>
<keyword evidence="2" id="KW-0442">Lipid degradation</keyword>